<evidence type="ECO:0000256" key="3">
    <source>
        <dbReference type="SAM" id="SignalP"/>
    </source>
</evidence>
<dbReference type="InterPro" id="IPR023186">
    <property type="entry name" value="IUNH"/>
</dbReference>
<feature type="chain" id="PRO_5045963075" evidence="3">
    <location>
        <begin position="25"/>
        <end position="357"/>
    </location>
</feature>
<evidence type="ECO:0000256" key="2">
    <source>
        <dbReference type="ARBA" id="ARBA00023295"/>
    </source>
</evidence>
<dbReference type="EMBL" id="JBBLZC010000012">
    <property type="protein sequence ID" value="MEK0084057.1"/>
    <property type="molecule type" value="Genomic_DNA"/>
</dbReference>
<dbReference type="PROSITE" id="PS51257">
    <property type="entry name" value="PROKAR_LIPOPROTEIN"/>
    <property type="match status" value="1"/>
</dbReference>
<dbReference type="PANTHER" id="PTHR12304">
    <property type="entry name" value="INOSINE-URIDINE PREFERRING NUCLEOSIDE HYDROLASE"/>
    <property type="match status" value="1"/>
</dbReference>
<evidence type="ECO:0000256" key="1">
    <source>
        <dbReference type="ARBA" id="ARBA00022801"/>
    </source>
</evidence>
<evidence type="ECO:0000313" key="6">
    <source>
        <dbReference type="Proteomes" id="UP001375743"/>
    </source>
</evidence>
<dbReference type="RefSeq" id="WP_418159907.1">
    <property type="nucleotide sequence ID" value="NZ_JBBLZC010000012.1"/>
</dbReference>
<proteinExistence type="predicted"/>
<keyword evidence="6" id="KW-1185">Reference proteome</keyword>
<dbReference type="Pfam" id="PF01156">
    <property type="entry name" value="IU_nuc_hydro"/>
    <property type="match status" value="1"/>
</dbReference>
<sequence>MRQALKRVLVAAAMLLACAAPARAAEKVVFDTDFNTMGDDGQAFVMLVQAMREAKVEILGMTVVSGNQWLDQEVADALKAVERMGVAGKVKVYPGALYPLVHDQATLELEQKLFGKGYAGAWRSPRPKPDGLIPPPDGFAQNARPETTHAVDFLIDAIRRNPNEVTILAVGPLTNLALAFRKDPDIVPLVKRIVYMGGAIEVPGNVTPAAEFNWWFDPEAARIVLRQPVEHVIVPLDVTNTARFDRKIYERISAAGTPVATLFQAVYAKKFASDPAARAEVWDTLAAAYVLDSSLATDLRELQGVDVDIVFGPDYGRSLGYGRNPPVGVQRAKVVFGLDLDRFWAMYTDLLTRPVGG</sequence>
<dbReference type="InterPro" id="IPR036452">
    <property type="entry name" value="Ribo_hydro-like"/>
</dbReference>
<dbReference type="PANTHER" id="PTHR12304:SF46">
    <property type="entry name" value="INOSINE-ADENOSINE-GUANOSINE-NUCLEOSIDE HYDROLASE"/>
    <property type="match status" value="1"/>
</dbReference>
<organism evidence="5 6">
    <name type="scientific">Benzoatithermus flavus</name>
    <dbReference type="NCBI Taxonomy" id="3108223"/>
    <lineage>
        <taxon>Bacteria</taxon>
        <taxon>Pseudomonadati</taxon>
        <taxon>Pseudomonadota</taxon>
        <taxon>Alphaproteobacteria</taxon>
        <taxon>Geminicoccales</taxon>
        <taxon>Geminicoccaceae</taxon>
        <taxon>Benzoatithermus</taxon>
    </lineage>
</organism>
<dbReference type="Gene3D" id="3.90.245.10">
    <property type="entry name" value="Ribonucleoside hydrolase-like"/>
    <property type="match status" value="1"/>
</dbReference>
<name>A0ABU8XS98_9PROT</name>
<keyword evidence="3" id="KW-0732">Signal</keyword>
<feature type="signal peptide" evidence="3">
    <location>
        <begin position="1"/>
        <end position="24"/>
    </location>
</feature>
<keyword evidence="2" id="KW-0326">Glycosidase</keyword>
<comment type="caution">
    <text evidence="5">The sequence shown here is derived from an EMBL/GenBank/DDBJ whole genome shotgun (WGS) entry which is preliminary data.</text>
</comment>
<dbReference type="Proteomes" id="UP001375743">
    <property type="component" value="Unassembled WGS sequence"/>
</dbReference>
<reference evidence="5 6" key="1">
    <citation type="submission" date="2024-01" db="EMBL/GenBank/DDBJ databases">
        <title>Multi-omics insights into the function and evolution of sodium benzoate biodegradation pathways in Benzoatithermus flavus gen. nov., sp. nov. from hot spring.</title>
        <authorList>
            <person name="Hu C.-J."/>
            <person name="Li W.-J."/>
        </authorList>
    </citation>
    <scope>NUCLEOTIDE SEQUENCE [LARGE SCALE GENOMIC DNA]</scope>
    <source>
        <strain evidence="5 6">SYSU G07066</strain>
    </source>
</reference>
<evidence type="ECO:0000313" key="5">
    <source>
        <dbReference type="EMBL" id="MEK0084057.1"/>
    </source>
</evidence>
<evidence type="ECO:0000259" key="4">
    <source>
        <dbReference type="Pfam" id="PF01156"/>
    </source>
</evidence>
<dbReference type="GO" id="GO:0016787">
    <property type="term" value="F:hydrolase activity"/>
    <property type="evidence" value="ECO:0007669"/>
    <property type="project" value="UniProtKB-KW"/>
</dbReference>
<dbReference type="SUPFAM" id="SSF53590">
    <property type="entry name" value="Nucleoside hydrolase"/>
    <property type="match status" value="1"/>
</dbReference>
<protein>
    <submittedName>
        <fullName evidence="5">Nucleoside hydrolase</fullName>
    </submittedName>
</protein>
<gene>
    <name evidence="5" type="ORF">U1T56_12910</name>
</gene>
<feature type="domain" description="Inosine/uridine-preferring nucleoside hydrolase" evidence="4">
    <location>
        <begin position="28"/>
        <end position="345"/>
    </location>
</feature>
<keyword evidence="1 5" id="KW-0378">Hydrolase</keyword>
<accession>A0ABU8XS98</accession>
<dbReference type="InterPro" id="IPR001910">
    <property type="entry name" value="Inosine/uridine_hydrolase_dom"/>
</dbReference>